<name>A0AAW2YSX2_9EUKA</name>
<organism evidence="2 3">
    <name type="scientific">Acrasis kona</name>
    <dbReference type="NCBI Taxonomy" id="1008807"/>
    <lineage>
        <taxon>Eukaryota</taxon>
        <taxon>Discoba</taxon>
        <taxon>Heterolobosea</taxon>
        <taxon>Tetramitia</taxon>
        <taxon>Eutetramitia</taxon>
        <taxon>Acrasidae</taxon>
        <taxon>Acrasis</taxon>
    </lineage>
</organism>
<sequence length="165" mass="18748">MLERETEPSLTTRIKSWNLPNCAFSIKPPLQTQLPTLYQATPGFNTAALARNYNEQKTLTKQSESEDEDTDDYDPQPTQTNQTAFSRRNAVGPINRRQNIQRVEDLLKSYSILLVISIRNQNKPFFVNPVLDNAKIHSGVDTFPTTLKLLRTAGVIIVWLPTYSP</sequence>
<evidence type="ECO:0000313" key="2">
    <source>
        <dbReference type="EMBL" id="KAL0479714.1"/>
    </source>
</evidence>
<gene>
    <name evidence="2" type="ORF">AKO1_007505</name>
</gene>
<evidence type="ECO:0000313" key="3">
    <source>
        <dbReference type="Proteomes" id="UP001431209"/>
    </source>
</evidence>
<proteinExistence type="predicted"/>
<dbReference type="EMBL" id="JAOPGA020000589">
    <property type="protein sequence ID" value="KAL0479714.1"/>
    <property type="molecule type" value="Genomic_DNA"/>
</dbReference>
<comment type="caution">
    <text evidence="2">The sequence shown here is derived from an EMBL/GenBank/DDBJ whole genome shotgun (WGS) entry which is preliminary data.</text>
</comment>
<dbReference type="Proteomes" id="UP001431209">
    <property type="component" value="Unassembled WGS sequence"/>
</dbReference>
<protein>
    <submittedName>
        <fullName evidence="2">Uncharacterized protein</fullName>
    </submittedName>
</protein>
<feature type="region of interest" description="Disordered" evidence="1">
    <location>
        <begin position="57"/>
        <end position="83"/>
    </location>
</feature>
<evidence type="ECO:0000256" key="1">
    <source>
        <dbReference type="SAM" id="MobiDB-lite"/>
    </source>
</evidence>
<accession>A0AAW2YSX2</accession>
<dbReference type="AlphaFoldDB" id="A0AAW2YSX2"/>
<reference evidence="2 3" key="1">
    <citation type="submission" date="2024-03" db="EMBL/GenBank/DDBJ databases">
        <title>The Acrasis kona genome and developmental transcriptomes reveal deep origins of eukaryotic multicellular pathways.</title>
        <authorList>
            <person name="Sheikh S."/>
            <person name="Fu C.-J."/>
            <person name="Brown M.W."/>
            <person name="Baldauf S.L."/>
        </authorList>
    </citation>
    <scope>NUCLEOTIDE SEQUENCE [LARGE SCALE GENOMIC DNA]</scope>
    <source>
        <strain evidence="2 3">ATCC MYA-3509</strain>
    </source>
</reference>
<feature type="compositionally biased region" description="Acidic residues" evidence="1">
    <location>
        <begin position="65"/>
        <end position="74"/>
    </location>
</feature>
<keyword evidence="3" id="KW-1185">Reference proteome</keyword>